<gene>
    <name evidence="2" type="ORF">I4I82_19500</name>
</gene>
<reference evidence="2 3" key="1">
    <citation type="submission" date="2020-11" db="EMBL/GenBank/DDBJ databases">
        <title>Pseudonocardia abyssalis sp. nov. and Pseudonocardia oceani sp. nov., description and phylogenomic analysis of two novel actinomycetes isolated from the deep Southern Ocean.</title>
        <authorList>
            <person name="Parra J."/>
        </authorList>
    </citation>
    <scope>NUCLEOTIDE SEQUENCE [LARGE SCALE GENOMIC DNA]</scope>
    <source>
        <strain evidence="3">KRD185</strain>
    </source>
</reference>
<protein>
    <submittedName>
        <fullName evidence="2">PDZ domain-containing protein</fullName>
    </submittedName>
</protein>
<dbReference type="PROSITE" id="PS50106">
    <property type="entry name" value="PDZ"/>
    <property type="match status" value="1"/>
</dbReference>
<accession>A0ABS6UDE9</accession>
<feature type="domain" description="PDZ" evidence="1">
    <location>
        <begin position="112"/>
        <end position="190"/>
    </location>
</feature>
<dbReference type="InterPro" id="IPR001478">
    <property type="entry name" value="PDZ"/>
</dbReference>
<dbReference type="RefSeq" id="WP_218589044.1">
    <property type="nucleotide sequence ID" value="NZ_JADQDF010000001.1"/>
</dbReference>
<name>A0ABS6UDE9_9PSEU</name>
<proteinExistence type="predicted"/>
<dbReference type="Proteomes" id="UP000694300">
    <property type="component" value="Unassembled WGS sequence"/>
</dbReference>
<comment type="caution">
    <text evidence="2">The sequence shown here is derived from an EMBL/GenBank/DDBJ whole genome shotgun (WGS) entry which is preliminary data.</text>
</comment>
<sequence>MDRRLLTAVAAALLAVSLGVIGATLPVPFVALGPGPTHDTLGDYEGTQIVRVEGLAQYPTSGHLNMTTVSVTDRLSLFTTLWFWASGERRVIPRESVFPSDRTDQEIQDENAAQFASSESNAEAAAVTELGLPARVLVAGVVDDSPAAGVLEPGDEIVSVAGQPVASAAEVSDRLTDARPGDTVAIDYRREGTEQQVDVVLGASPDRAQGFLGVRPTVEARDGAIDISLDGIGGPSAGLMFSLAVVDRLTPGELTGGRFIAGTGSIDPGGAVGAIDGVPFKMAKASEVGAEVFLVPEANCAEALSTAPDGLDLIRVSTLDDAIVQLDALREGRPTAPC</sequence>
<evidence type="ECO:0000313" key="2">
    <source>
        <dbReference type="EMBL" id="MBW0129854.1"/>
    </source>
</evidence>
<organism evidence="2 3">
    <name type="scientific">Pseudonocardia oceani</name>
    <dbReference type="NCBI Taxonomy" id="2792013"/>
    <lineage>
        <taxon>Bacteria</taxon>
        <taxon>Bacillati</taxon>
        <taxon>Actinomycetota</taxon>
        <taxon>Actinomycetes</taxon>
        <taxon>Pseudonocardiales</taxon>
        <taxon>Pseudonocardiaceae</taxon>
        <taxon>Pseudonocardia</taxon>
    </lineage>
</organism>
<evidence type="ECO:0000313" key="3">
    <source>
        <dbReference type="Proteomes" id="UP000694300"/>
    </source>
</evidence>
<keyword evidence="3" id="KW-1185">Reference proteome</keyword>
<dbReference type="Pfam" id="PF13180">
    <property type="entry name" value="PDZ_2"/>
    <property type="match status" value="1"/>
</dbReference>
<dbReference type="SMART" id="SM00228">
    <property type="entry name" value="PDZ"/>
    <property type="match status" value="1"/>
</dbReference>
<dbReference type="EMBL" id="JADQDF010000001">
    <property type="protein sequence ID" value="MBW0129854.1"/>
    <property type="molecule type" value="Genomic_DNA"/>
</dbReference>
<evidence type="ECO:0000259" key="1">
    <source>
        <dbReference type="PROSITE" id="PS50106"/>
    </source>
</evidence>